<feature type="coiled-coil region" evidence="6">
    <location>
        <begin position="37"/>
        <end position="64"/>
    </location>
</feature>
<feature type="domain" description="DNA-binding protein H-NS-like C-terminal" evidence="7">
    <location>
        <begin position="86"/>
        <end position="133"/>
    </location>
</feature>
<dbReference type="Gene3D" id="4.10.430.10">
    <property type="entry name" value="Histone-like protein H-NS, C-terminal domain"/>
    <property type="match status" value="1"/>
</dbReference>
<keyword evidence="3" id="KW-0963">Cytoplasm</keyword>
<name>A0ABU6L3C8_9GAMM</name>
<evidence type="ECO:0000256" key="2">
    <source>
        <dbReference type="ARBA" id="ARBA00010610"/>
    </source>
</evidence>
<keyword evidence="9" id="KW-1185">Reference proteome</keyword>
<dbReference type="PANTHER" id="PTHR38097:SF2">
    <property type="entry name" value="DNA-BINDING PROTEIN STPA"/>
    <property type="match status" value="1"/>
</dbReference>
<dbReference type="InterPro" id="IPR037150">
    <property type="entry name" value="H-NS_C_dom_sf"/>
</dbReference>
<dbReference type="SUPFAM" id="SSF81273">
    <property type="entry name" value="H-NS histone-like proteins"/>
    <property type="match status" value="2"/>
</dbReference>
<dbReference type="EMBL" id="JAYXUG010000002">
    <property type="protein sequence ID" value="MEC6830840.1"/>
    <property type="molecule type" value="Genomic_DNA"/>
</dbReference>
<dbReference type="InterPro" id="IPR027454">
    <property type="entry name" value="Histone_HNS_N"/>
</dbReference>
<evidence type="ECO:0000313" key="8">
    <source>
        <dbReference type="EMBL" id="MEC6830840.1"/>
    </source>
</evidence>
<accession>A0ABU6L3C8</accession>
<proteinExistence type="inferred from homology"/>
<evidence type="ECO:0000256" key="1">
    <source>
        <dbReference type="ARBA" id="ARBA00004453"/>
    </source>
</evidence>
<dbReference type="Proteomes" id="UP001306119">
    <property type="component" value="Unassembled WGS sequence"/>
</dbReference>
<dbReference type="InterPro" id="IPR027444">
    <property type="entry name" value="H-NS_C_dom"/>
</dbReference>
<reference evidence="8 9" key="1">
    <citation type="submission" date="2024-01" db="EMBL/GenBank/DDBJ databases">
        <title>Active colonisers of the gastrointestinal tract of Atlantic salmon farmed in a warm water region.</title>
        <authorList>
            <person name="Bowman J.P."/>
        </authorList>
    </citation>
    <scope>NUCLEOTIDE SEQUENCE [LARGE SCALE GENOMIC DNA]</scope>
    <source>
        <strain evidence="8 9">S3MW1</strain>
    </source>
</reference>
<evidence type="ECO:0000259" key="7">
    <source>
        <dbReference type="SMART" id="SM00528"/>
    </source>
</evidence>
<comment type="caution">
    <text evidence="8">The sequence shown here is derived from an EMBL/GenBank/DDBJ whole genome shotgun (WGS) entry which is preliminary data.</text>
</comment>
<sequence>MNNMIETLLNLRSLRAQAREMSIEDLQEGLQKFTQVVEERRVEEEAAKAENKEQEAKLQKYRDMLAAEGITPEELIALMGDTPKTKKKRATRPAKYKFVDENGDEKTWTGQGRTPKALQQLLDNGDTLASFEI</sequence>
<evidence type="ECO:0000256" key="4">
    <source>
        <dbReference type="ARBA" id="ARBA00023125"/>
    </source>
</evidence>
<keyword evidence="4 5" id="KW-0238">DNA-binding</keyword>
<dbReference type="Pfam" id="PF22470">
    <property type="entry name" value="Histone_HNS_N"/>
    <property type="match status" value="1"/>
</dbReference>
<organism evidence="8 9">
    <name type="scientific">Photobacterium toruni</name>
    <dbReference type="NCBI Taxonomy" id="1935446"/>
    <lineage>
        <taxon>Bacteria</taxon>
        <taxon>Pseudomonadati</taxon>
        <taxon>Pseudomonadota</taxon>
        <taxon>Gammaproteobacteria</taxon>
        <taxon>Vibrionales</taxon>
        <taxon>Vibrionaceae</taxon>
        <taxon>Photobacterium</taxon>
    </lineage>
</organism>
<dbReference type="PANTHER" id="PTHR38097">
    <property type="match status" value="1"/>
</dbReference>
<evidence type="ECO:0000256" key="3">
    <source>
        <dbReference type="ARBA" id="ARBA00022490"/>
    </source>
</evidence>
<comment type="similarity">
    <text evidence="2 5">Belongs to the histone-like protein H-NS family.</text>
</comment>
<dbReference type="Gene3D" id="1.10.287.1050">
    <property type="entry name" value="H-NS histone-like proteins"/>
    <property type="match status" value="1"/>
</dbReference>
<dbReference type="SMART" id="SM00528">
    <property type="entry name" value="HNS"/>
    <property type="match status" value="1"/>
</dbReference>
<gene>
    <name evidence="8" type="ORF">VXS06_03595</name>
</gene>
<dbReference type="PIRSF" id="PIRSF002096">
    <property type="entry name" value="HnS"/>
    <property type="match status" value="1"/>
</dbReference>
<dbReference type="InterPro" id="IPR054180">
    <property type="entry name" value="H-NS-like_N"/>
</dbReference>
<dbReference type="InterPro" id="IPR001801">
    <property type="entry name" value="Histone_HNS"/>
</dbReference>
<dbReference type="Pfam" id="PF00816">
    <property type="entry name" value="Histone_HNS"/>
    <property type="match status" value="1"/>
</dbReference>
<comment type="subcellular location">
    <subcellularLocation>
        <location evidence="1">Cytoplasm</location>
        <location evidence="1">Nucleoid</location>
    </subcellularLocation>
</comment>
<dbReference type="RefSeq" id="WP_210436067.1">
    <property type="nucleotide sequence ID" value="NZ_AP024855.1"/>
</dbReference>
<evidence type="ECO:0000256" key="5">
    <source>
        <dbReference type="PIRNR" id="PIRNR002096"/>
    </source>
</evidence>
<evidence type="ECO:0000256" key="6">
    <source>
        <dbReference type="SAM" id="Coils"/>
    </source>
</evidence>
<evidence type="ECO:0000313" key="9">
    <source>
        <dbReference type="Proteomes" id="UP001306119"/>
    </source>
</evidence>
<keyword evidence="6" id="KW-0175">Coiled coil</keyword>
<protein>
    <recommendedName>
        <fullName evidence="5">DNA-binding protein</fullName>
    </recommendedName>
</protein>